<feature type="transmembrane region" description="Helical" evidence="1">
    <location>
        <begin position="27"/>
        <end position="48"/>
    </location>
</feature>
<feature type="transmembrane region" description="Helical" evidence="1">
    <location>
        <begin position="120"/>
        <end position="138"/>
    </location>
</feature>
<comment type="caution">
    <text evidence="2">The sequence shown here is derived from an EMBL/GenBank/DDBJ whole genome shotgun (WGS) entry which is preliminary data.</text>
</comment>
<organism evidence="2 3">
    <name type="scientific">Dendryphion nanum</name>
    <dbReference type="NCBI Taxonomy" id="256645"/>
    <lineage>
        <taxon>Eukaryota</taxon>
        <taxon>Fungi</taxon>
        <taxon>Dikarya</taxon>
        <taxon>Ascomycota</taxon>
        <taxon>Pezizomycotina</taxon>
        <taxon>Dothideomycetes</taxon>
        <taxon>Pleosporomycetidae</taxon>
        <taxon>Pleosporales</taxon>
        <taxon>Torulaceae</taxon>
        <taxon>Dendryphion</taxon>
    </lineage>
</organism>
<feature type="transmembrane region" description="Helical" evidence="1">
    <location>
        <begin position="272"/>
        <end position="288"/>
    </location>
</feature>
<dbReference type="AlphaFoldDB" id="A0A9P9EB26"/>
<feature type="transmembrane region" description="Helical" evidence="1">
    <location>
        <begin position="94"/>
        <end position="114"/>
    </location>
</feature>
<dbReference type="EMBL" id="JAGMWT010000002">
    <property type="protein sequence ID" value="KAH7135090.1"/>
    <property type="molecule type" value="Genomic_DNA"/>
</dbReference>
<accession>A0A9P9EB26</accession>
<dbReference type="OrthoDB" id="5394254at2759"/>
<dbReference type="Proteomes" id="UP000700596">
    <property type="component" value="Unassembled WGS sequence"/>
</dbReference>
<keyword evidence="1" id="KW-0472">Membrane</keyword>
<protein>
    <submittedName>
        <fullName evidence="2">Uncharacterized protein</fullName>
    </submittedName>
</protein>
<feature type="transmembrane region" description="Helical" evidence="1">
    <location>
        <begin position="68"/>
        <end position="87"/>
    </location>
</feature>
<evidence type="ECO:0000313" key="3">
    <source>
        <dbReference type="Proteomes" id="UP000700596"/>
    </source>
</evidence>
<reference evidence="2" key="1">
    <citation type="journal article" date="2021" name="Nat. Commun.">
        <title>Genetic determinants of endophytism in the Arabidopsis root mycobiome.</title>
        <authorList>
            <person name="Mesny F."/>
            <person name="Miyauchi S."/>
            <person name="Thiergart T."/>
            <person name="Pickel B."/>
            <person name="Atanasova L."/>
            <person name="Karlsson M."/>
            <person name="Huettel B."/>
            <person name="Barry K.W."/>
            <person name="Haridas S."/>
            <person name="Chen C."/>
            <person name="Bauer D."/>
            <person name="Andreopoulos W."/>
            <person name="Pangilinan J."/>
            <person name="LaButti K."/>
            <person name="Riley R."/>
            <person name="Lipzen A."/>
            <person name="Clum A."/>
            <person name="Drula E."/>
            <person name="Henrissat B."/>
            <person name="Kohler A."/>
            <person name="Grigoriev I.V."/>
            <person name="Martin F.M."/>
            <person name="Hacquard S."/>
        </authorList>
    </citation>
    <scope>NUCLEOTIDE SEQUENCE</scope>
    <source>
        <strain evidence="2">MPI-CAGE-CH-0243</strain>
    </source>
</reference>
<name>A0A9P9EB26_9PLEO</name>
<evidence type="ECO:0000313" key="2">
    <source>
        <dbReference type="EMBL" id="KAH7135090.1"/>
    </source>
</evidence>
<evidence type="ECO:0000256" key="1">
    <source>
        <dbReference type="SAM" id="Phobius"/>
    </source>
</evidence>
<keyword evidence="3" id="KW-1185">Reference proteome</keyword>
<keyword evidence="1" id="KW-0812">Transmembrane</keyword>
<proteinExistence type="predicted"/>
<keyword evidence="1" id="KW-1133">Transmembrane helix</keyword>
<sequence>MSSNILDRQPPAVVGRDRRIRSGLHPVARPIVLTILNLAIHALLLFWASGFIGNELGAVSKASDGTTTTLVGHLAFKIAVIGFGWWTSLDYVEVAAVTALANTPFYYLLTTYYAVSPSTVATTLVIELFAIAFPTYLLQTHSAAHDRRIKIRNRYLLESFQVQHSTNLVSIGIYTFLIWAGLTTGKLNEWIIVWFTNVPTLETAHKETVVSIAVKVFAAGLATKTFLVNASIAAETDPATPIPVEAFNPATADLGSTLRHNFWFYKKRTRSFIRNTVILCIITFVNTVQRSTTLKESSPSGAAKYGGLWVGAIVVNAIVLACTLGDEF</sequence>
<gene>
    <name evidence="2" type="ORF">B0J11DRAFT_426322</name>
</gene>
<feature type="transmembrane region" description="Helical" evidence="1">
    <location>
        <begin position="308"/>
        <end position="325"/>
    </location>
</feature>